<dbReference type="SUPFAM" id="SSF53474">
    <property type="entry name" value="alpha/beta-Hydrolases"/>
    <property type="match status" value="1"/>
</dbReference>
<dbReference type="InterPro" id="IPR002331">
    <property type="entry name" value="Lipase_panc"/>
</dbReference>
<proteinExistence type="inferred from homology"/>
<accession>A0AAW1D9S5</accession>
<evidence type="ECO:0000256" key="6">
    <source>
        <dbReference type="SAM" id="SignalP"/>
    </source>
</evidence>
<feature type="signal peptide" evidence="6">
    <location>
        <begin position="1"/>
        <end position="23"/>
    </location>
</feature>
<dbReference type="PRINTS" id="PR00821">
    <property type="entry name" value="TAGLIPASE"/>
</dbReference>
<evidence type="ECO:0000256" key="5">
    <source>
        <dbReference type="RuleBase" id="RU004262"/>
    </source>
</evidence>
<keyword evidence="9" id="KW-1185">Reference proteome</keyword>
<dbReference type="GO" id="GO:0004806">
    <property type="term" value="F:triacylglycerol lipase activity"/>
    <property type="evidence" value="ECO:0007669"/>
    <property type="project" value="InterPro"/>
</dbReference>
<dbReference type="Gene3D" id="3.40.50.1820">
    <property type="entry name" value="alpha/beta hydrolase"/>
    <property type="match status" value="1"/>
</dbReference>
<dbReference type="InterPro" id="IPR013818">
    <property type="entry name" value="Lipase"/>
</dbReference>
<evidence type="ECO:0000256" key="2">
    <source>
        <dbReference type="ARBA" id="ARBA00010701"/>
    </source>
</evidence>
<dbReference type="EMBL" id="JAPXFL010000004">
    <property type="protein sequence ID" value="KAK9507688.1"/>
    <property type="molecule type" value="Genomic_DNA"/>
</dbReference>
<dbReference type="Proteomes" id="UP001461498">
    <property type="component" value="Unassembled WGS sequence"/>
</dbReference>
<keyword evidence="4" id="KW-1015">Disulfide bond</keyword>
<gene>
    <name evidence="8" type="ORF">O3M35_007489</name>
</gene>
<dbReference type="PRINTS" id="PR00823">
    <property type="entry name" value="PANCLIPASE"/>
</dbReference>
<dbReference type="InterPro" id="IPR033906">
    <property type="entry name" value="Lipase_N"/>
</dbReference>
<protein>
    <recommendedName>
        <fullName evidence="7">Lipase domain-containing protein</fullName>
    </recommendedName>
</protein>
<sequence length="448" mass="49767">MTSFNINIYLFLCIILLENFGYCDVTLHRKAKCSVPKDIDHNERLSLLQKCISNKYNIGKDVPCYDELGCFPNDNPWVSILRPFPSPLPPEDIETGIKLFTRKNSQGYSITLWPKIDMRGSDFNPKRGATVFVVHGFAADGNDEWLKELKDTYLEKVDANVFIVDWGEGAKLLNYLQVASNTRIVGAELVRFGKHLIGLGLHPEKIHLIGHSLGAHIMSYMAKGIQSPSKIRRITALDPAQPGFEGASKDVKLTKGDAQYIDVIHTSAKPLIPFLGFGLMAPAGDVDFYMNGGTTQPGCLLDIKLPNITSILDLATFKVEVIAQWIACSHSRAYEYFIWSLKEPDCLMVGRKMNMIESILKIKTLGVLGVFDPIIKKLQHCKLKTCTVLGFKTFKLEARGAFAVVTKPVEPFCDTPMDITKKFKKVVEGIGGIISGTIGKVVSALHIF</sequence>
<keyword evidence="6" id="KW-0732">Signal</keyword>
<evidence type="ECO:0000256" key="1">
    <source>
        <dbReference type="ARBA" id="ARBA00004613"/>
    </source>
</evidence>
<evidence type="ECO:0000313" key="8">
    <source>
        <dbReference type="EMBL" id="KAK9507688.1"/>
    </source>
</evidence>
<comment type="caution">
    <text evidence="8">The sequence shown here is derived from an EMBL/GenBank/DDBJ whole genome shotgun (WGS) entry which is preliminary data.</text>
</comment>
<dbReference type="InterPro" id="IPR000734">
    <property type="entry name" value="TAG_lipase"/>
</dbReference>
<dbReference type="Pfam" id="PF00151">
    <property type="entry name" value="Lipase"/>
    <property type="match status" value="1"/>
</dbReference>
<name>A0AAW1D9S5_9HEMI</name>
<keyword evidence="3" id="KW-0964">Secreted</keyword>
<dbReference type="InterPro" id="IPR029058">
    <property type="entry name" value="AB_hydrolase_fold"/>
</dbReference>
<feature type="domain" description="Lipase" evidence="7">
    <location>
        <begin position="64"/>
        <end position="346"/>
    </location>
</feature>
<dbReference type="GO" id="GO:0016042">
    <property type="term" value="P:lipid catabolic process"/>
    <property type="evidence" value="ECO:0007669"/>
    <property type="project" value="TreeGrafter"/>
</dbReference>
<dbReference type="AlphaFoldDB" id="A0AAW1D9S5"/>
<dbReference type="GO" id="GO:0005615">
    <property type="term" value="C:extracellular space"/>
    <property type="evidence" value="ECO:0007669"/>
    <property type="project" value="TreeGrafter"/>
</dbReference>
<reference evidence="8 9" key="1">
    <citation type="submission" date="2022-12" db="EMBL/GenBank/DDBJ databases">
        <title>Chromosome-level genome assembly of true bugs.</title>
        <authorList>
            <person name="Ma L."/>
            <person name="Li H."/>
        </authorList>
    </citation>
    <scope>NUCLEOTIDE SEQUENCE [LARGE SCALE GENOMIC DNA]</scope>
    <source>
        <strain evidence="8">Lab_2022b</strain>
    </source>
</reference>
<comment type="subcellular location">
    <subcellularLocation>
        <location evidence="1">Secreted</location>
    </subcellularLocation>
</comment>
<comment type="similarity">
    <text evidence="2 5">Belongs to the AB hydrolase superfamily. Lipase family.</text>
</comment>
<evidence type="ECO:0000256" key="4">
    <source>
        <dbReference type="ARBA" id="ARBA00023157"/>
    </source>
</evidence>
<dbReference type="CDD" id="cd00707">
    <property type="entry name" value="Pancreat_lipase_like"/>
    <property type="match status" value="1"/>
</dbReference>
<feature type="chain" id="PRO_5043654240" description="Lipase domain-containing protein" evidence="6">
    <location>
        <begin position="24"/>
        <end position="448"/>
    </location>
</feature>
<evidence type="ECO:0000259" key="7">
    <source>
        <dbReference type="Pfam" id="PF00151"/>
    </source>
</evidence>
<evidence type="ECO:0000313" key="9">
    <source>
        <dbReference type="Proteomes" id="UP001461498"/>
    </source>
</evidence>
<dbReference type="PANTHER" id="PTHR11610">
    <property type="entry name" value="LIPASE"/>
    <property type="match status" value="1"/>
</dbReference>
<organism evidence="8 9">
    <name type="scientific">Rhynocoris fuscipes</name>
    <dbReference type="NCBI Taxonomy" id="488301"/>
    <lineage>
        <taxon>Eukaryota</taxon>
        <taxon>Metazoa</taxon>
        <taxon>Ecdysozoa</taxon>
        <taxon>Arthropoda</taxon>
        <taxon>Hexapoda</taxon>
        <taxon>Insecta</taxon>
        <taxon>Pterygota</taxon>
        <taxon>Neoptera</taxon>
        <taxon>Paraneoptera</taxon>
        <taxon>Hemiptera</taxon>
        <taxon>Heteroptera</taxon>
        <taxon>Panheteroptera</taxon>
        <taxon>Cimicomorpha</taxon>
        <taxon>Reduviidae</taxon>
        <taxon>Harpactorinae</taxon>
        <taxon>Harpactorini</taxon>
        <taxon>Rhynocoris</taxon>
    </lineage>
</organism>
<evidence type="ECO:0000256" key="3">
    <source>
        <dbReference type="ARBA" id="ARBA00022525"/>
    </source>
</evidence>